<dbReference type="AlphaFoldDB" id="B5GWU9"/>
<dbReference type="RefSeq" id="WP_003956354.1">
    <property type="nucleotide sequence ID" value="NZ_CM000913.1"/>
</dbReference>
<gene>
    <name evidence="1" type="ORF">SCLAV_5508</name>
</gene>
<dbReference type="EMBL" id="CM000913">
    <property type="protein sequence ID" value="EFG10575.1"/>
    <property type="molecule type" value="Genomic_DNA"/>
</dbReference>
<accession>B5GWU9</accession>
<proteinExistence type="predicted"/>
<name>B5GWU9_STRCL</name>
<dbReference type="GeneID" id="93728101"/>
<evidence type="ECO:0000313" key="1">
    <source>
        <dbReference type="EMBL" id="EFG10575.1"/>
    </source>
</evidence>
<dbReference type="OrthoDB" id="3432078at2"/>
<sequence length="148" mass="15266">MRMRTTAVAIVVALGLGTVATTATAHAGTPAKAKASAAASVKAKASGAAALKAKPVTGKLVGKIEYLAPGKIVVSPHGGNRDQALWLGYDTRVVDSLGVICDGKGRPLPYRCTIDELEKTLEANEYPVYATVTFTRGVADSIVGLIED</sequence>
<reference evidence="1 2" key="1">
    <citation type="journal article" date="2010" name="Genome Biol. Evol.">
        <title>The sequence of a 1.8-mb bacterial linear plasmid reveals a rich evolutionary reservoir of secondary metabolic pathways.</title>
        <authorList>
            <person name="Medema M.H."/>
            <person name="Trefzer A."/>
            <person name="Kovalchuk A."/>
            <person name="van den Berg M."/>
            <person name="Mueller U."/>
            <person name="Heijne W."/>
            <person name="Wu L."/>
            <person name="Alam M.T."/>
            <person name="Ronning C.M."/>
            <person name="Nierman W.C."/>
            <person name="Bovenberg R.A.L."/>
            <person name="Breitling R."/>
            <person name="Takano E."/>
        </authorList>
    </citation>
    <scope>NUCLEOTIDE SEQUENCE [LARGE SCALE GENOMIC DNA]</scope>
    <source>
        <strain evidence="2">ATCC 27064 / DSM 738 / JCM 4710 / NBRC 13307 / NCIMB 12785 / NRRL 3585 / VKM Ac-602</strain>
    </source>
</reference>
<organism evidence="1 2">
    <name type="scientific">Streptomyces clavuligerus</name>
    <dbReference type="NCBI Taxonomy" id="1901"/>
    <lineage>
        <taxon>Bacteria</taxon>
        <taxon>Bacillati</taxon>
        <taxon>Actinomycetota</taxon>
        <taxon>Actinomycetes</taxon>
        <taxon>Kitasatosporales</taxon>
        <taxon>Streptomycetaceae</taxon>
        <taxon>Streptomyces</taxon>
    </lineage>
</organism>
<protein>
    <submittedName>
        <fullName evidence="1">Uncharacterized protein</fullName>
    </submittedName>
</protein>
<evidence type="ECO:0000313" key="2">
    <source>
        <dbReference type="Proteomes" id="UP000002357"/>
    </source>
</evidence>
<keyword evidence="2" id="KW-1185">Reference proteome</keyword>
<dbReference type="Proteomes" id="UP000002357">
    <property type="component" value="Chromosome"/>
</dbReference>
<dbReference type="KEGG" id="sclf:BB341_01005"/>